<keyword evidence="2" id="KW-0732">Signal</keyword>
<evidence type="ECO:0000256" key="4">
    <source>
        <dbReference type="ARBA" id="ARBA00023139"/>
    </source>
</evidence>
<evidence type="ECO:0000256" key="5">
    <source>
        <dbReference type="ARBA" id="ARBA00023288"/>
    </source>
</evidence>
<keyword evidence="5" id="KW-0449">Lipoprotein</keyword>
<dbReference type="PANTHER" id="PTHR43649:SF33">
    <property type="entry name" value="POLYGALACTURONAN_RHAMNOGALACTURONAN-BINDING PROTEIN YTCQ"/>
    <property type="match status" value="1"/>
</dbReference>
<dbReference type="AlphaFoldDB" id="A0A4R5KZR3"/>
<dbReference type="PANTHER" id="PTHR43649">
    <property type="entry name" value="ARABINOSE-BINDING PROTEIN-RELATED"/>
    <property type="match status" value="1"/>
</dbReference>
<dbReference type="SUPFAM" id="SSF53850">
    <property type="entry name" value="Periplasmic binding protein-like II"/>
    <property type="match status" value="1"/>
</dbReference>
<comment type="caution">
    <text evidence="7">The sequence shown here is derived from an EMBL/GenBank/DDBJ whole genome shotgun (WGS) entry which is preliminary data.</text>
</comment>
<keyword evidence="8" id="KW-1185">Reference proteome</keyword>
<dbReference type="InterPro" id="IPR050490">
    <property type="entry name" value="Bact_solute-bd_prot1"/>
</dbReference>
<reference evidence="7 8" key="1">
    <citation type="submission" date="2019-03" db="EMBL/GenBank/DDBJ databases">
        <title>This is whole genome sequence of Paenibacillus sp MS74 strain.</title>
        <authorList>
            <person name="Trinh H.N."/>
        </authorList>
    </citation>
    <scope>NUCLEOTIDE SEQUENCE [LARGE SCALE GENOMIC DNA]</scope>
    <source>
        <strain evidence="7 8">MS74</strain>
    </source>
</reference>
<evidence type="ECO:0000256" key="6">
    <source>
        <dbReference type="SAM" id="MobiDB-lite"/>
    </source>
</evidence>
<evidence type="ECO:0000256" key="1">
    <source>
        <dbReference type="ARBA" id="ARBA00022475"/>
    </source>
</evidence>
<keyword evidence="1" id="KW-1003">Cell membrane</keyword>
<evidence type="ECO:0000313" key="7">
    <source>
        <dbReference type="EMBL" id="TDG00678.1"/>
    </source>
</evidence>
<keyword evidence="4" id="KW-0564">Palmitate</keyword>
<protein>
    <submittedName>
        <fullName evidence="7">Extracellular solute-binding protein</fullName>
    </submittedName>
</protein>
<evidence type="ECO:0000256" key="2">
    <source>
        <dbReference type="ARBA" id="ARBA00022729"/>
    </source>
</evidence>
<organism evidence="7 8">
    <name type="scientific">Paenibacillus piri</name>
    <dbReference type="NCBI Taxonomy" id="2547395"/>
    <lineage>
        <taxon>Bacteria</taxon>
        <taxon>Bacillati</taxon>
        <taxon>Bacillota</taxon>
        <taxon>Bacilli</taxon>
        <taxon>Bacillales</taxon>
        <taxon>Paenibacillaceae</taxon>
        <taxon>Paenibacillus</taxon>
    </lineage>
</organism>
<evidence type="ECO:0000313" key="8">
    <source>
        <dbReference type="Proteomes" id="UP000295636"/>
    </source>
</evidence>
<proteinExistence type="predicted"/>
<dbReference type="Proteomes" id="UP000295636">
    <property type="component" value="Unassembled WGS sequence"/>
</dbReference>
<dbReference type="EMBL" id="SMRT01000001">
    <property type="protein sequence ID" value="TDG00678.1"/>
    <property type="molecule type" value="Genomic_DNA"/>
</dbReference>
<name>A0A4R5KZR3_9BACL</name>
<gene>
    <name evidence="7" type="ORF">E1757_03375</name>
</gene>
<sequence>MVTWQYHHYDKGMNKRMGHGKSGRMYTPVLAVGMILALLLSASCSGNSSPSAAGDAGTSAPGGKPESKPPDNKQPDGKPQEPLEIQMTARLFEEVPNMDNAYWKEFMKRTNTKLNIEWIPDGDYTTKLNLILASGSIPEVLVINNLKHPPVVNAVKNGAFWDLTPFLGDFSKYPNLKNFSAPEAWVTSRILGKNYVIPKNRPQLSGGPKIRKDWLDKLGIPMPQTLDEYRSALKKIVDADIDGNGKKDTIGLVSKASLFTGSAGGFGDAFGMGKPTFNQEGGLIYETLTPQYAELVAWLRDLYADGILAKEFSVMKPTQAVELFEAGKAASLVNESFRWDYIFMGNIKKVQPEAIVDTVPPLQGPGGYAVRYSTGVDGAFLISKKVPEEKVKRILDFLELTNSKEYYDFTVNGIEGVHFNKVNGEIVLTDQHKKEVGSTSPWQPIALYYDKYGKLTTPAAPKEYNDAKIKQVEAQGYFQKGIISPFSVIDSPTWLATWPKFQQEWTSMSVKAIVGQISLDDYKAYVKKVNDDPNIKKAYQEFAKDYKETFGK</sequence>
<evidence type="ECO:0000256" key="3">
    <source>
        <dbReference type="ARBA" id="ARBA00023136"/>
    </source>
</evidence>
<feature type="region of interest" description="Disordered" evidence="6">
    <location>
        <begin position="48"/>
        <end position="80"/>
    </location>
</feature>
<dbReference type="InterPro" id="IPR006059">
    <property type="entry name" value="SBP"/>
</dbReference>
<keyword evidence="3" id="KW-0472">Membrane</keyword>
<dbReference type="Gene3D" id="3.40.190.10">
    <property type="entry name" value="Periplasmic binding protein-like II"/>
    <property type="match status" value="2"/>
</dbReference>
<dbReference type="Pfam" id="PF13416">
    <property type="entry name" value="SBP_bac_8"/>
    <property type="match status" value="1"/>
</dbReference>
<accession>A0A4R5KZR3</accession>
<feature type="compositionally biased region" description="Basic and acidic residues" evidence="6">
    <location>
        <begin position="65"/>
        <end position="80"/>
    </location>
</feature>